<dbReference type="Proteomes" id="UP000294927">
    <property type="component" value="Unassembled WGS sequence"/>
</dbReference>
<keyword evidence="1" id="KW-0472">Membrane</keyword>
<comment type="caution">
    <text evidence="2">The sequence shown here is derived from an EMBL/GenBank/DDBJ whole genome shotgun (WGS) entry which is preliminary data.</text>
</comment>
<accession>A0A4R7W196</accession>
<keyword evidence="1" id="KW-1133">Transmembrane helix</keyword>
<gene>
    <name evidence="2" type="ORF">CLV71_103538</name>
</gene>
<proteinExistence type="predicted"/>
<organism evidence="2 3">
    <name type="scientific">Actinophytocola oryzae</name>
    <dbReference type="NCBI Taxonomy" id="502181"/>
    <lineage>
        <taxon>Bacteria</taxon>
        <taxon>Bacillati</taxon>
        <taxon>Actinomycetota</taxon>
        <taxon>Actinomycetes</taxon>
        <taxon>Pseudonocardiales</taxon>
        <taxon>Pseudonocardiaceae</taxon>
    </lineage>
</organism>
<name>A0A4R7W196_9PSEU</name>
<reference evidence="2 3" key="1">
    <citation type="submission" date="2019-03" db="EMBL/GenBank/DDBJ databases">
        <title>Genomic Encyclopedia of Archaeal and Bacterial Type Strains, Phase II (KMG-II): from individual species to whole genera.</title>
        <authorList>
            <person name="Goeker M."/>
        </authorList>
    </citation>
    <scope>NUCLEOTIDE SEQUENCE [LARGE SCALE GENOMIC DNA]</scope>
    <source>
        <strain evidence="2 3">DSM 45499</strain>
    </source>
</reference>
<evidence type="ECO:0000256" key="1">
    <source>
        <dbReference type="SAM" id="Phobius"/>
    </source>
</evidence>
<keyword evidence="3" id="KW-1185">Reference proteome</keyword>
<protein>
    <submittedName>
        <fullName evidence="2">Uncharacterized protein</fullName>
    </submittedName>
</protein>
<dbReference type="OrthoDB" id="9956859at2"/>
<sequence length="123" mass="13295">METIGLVLVIAGLAVLGAAVVALRALRRELAETEAAATDLAERMNALPPELSGSFGTGARHLITVELLNLFELAHRESVFTRPLTALTPRLLRDVVHRRLVTKVRESLTASGVAADVRLHRGR</sequence>
<dbReference type="EMBL" id="SOCP01000003">
    <property type="protein sequence ID" value="TDV55297.1"/>
    <property type="molecule type" value="Genomic_DNA"/>
</dbReference>
<feature type="transmembrane region" description="Helical" evidence="1">
    <location>
        <begin position="6"/>
        <end position="26"/>
    </location>
</feature>
<evidence type="ECO:0000313" key="3">
    <source>
        <dbReference type="Proteomes" id="UP000294927"/>
    </source>
</evidence>
<dbReference type="RefSeq" id="WP_133902377.1">
    <property type="nucleotide sequence ID" value="NZ_SOCP01000003.1"/>
</dbReference>
<evidence type="ECO:0000313" key="2">
    <source>
        <dbReference type="EMBL" id="TDV55297.1"/>
    </source>
</evidence>
<dbReference type="AlphaFoldDB" id="A0A4R7W196"/>
<keyword evidence="1" id="KW-0812">Transmembrane</keyword>